<accession>A0A0F9RRK6</accession>
<organism evidence="1">
    <name type="scientific">marine sediment metagenome</name>
    <dbReference type="NCBI Taxonomy" id="412755"/>
    <lineage>
        <taxon>unclassified sequences</taxon>
        <taxon>metagenomes</taxon>
        <taxon>ecological metagenomes</taxon>
    </lineage>
</organism>
<protein>
    <recommendedName>
        <fullName evidence="2">Antitoxin SocA-like Panacea domain-containing protein</fullName>
    </recommendedName>
</protein>
<dbReference type="AlphaFoldDB" id="A0A0F9RRK6"/>
<comment type="caution">
    <text evidence="1">The sequence shown here is derived from an EMBL/GenBank/DDBJ whole genome shotgun (WGS) entry which is preliminary data.</text>
</comment>
<reference evidence="1" key="1">
    <citation type="journal article" date="2015" name="Nature">
        <title>Complex archaea that bridge the gap between prokaryotes and eukaryotes.</title>
        <authorList>
            <person name="Spang A."/>
            <person name="Saw J.H."/>
            <person name="Jorgensen S.L."/>
            <person name="Zaremba-Niedzwiedzka K."/>
            <person name="Martijn J."/>
            <person name="Lind A.E."/>
            <person name="van Eijk R."/>
            <person name="Schleper C."/>
            <person name="Guy L."/>
            <person name="Ettema T.J."/>
        </authorList>
    </citation>
    <scope>NUCLEOTIDE SEQUENCE</scope>
</reference>
<gene>
    <name evidence="1" type="ORF">LCGC14_0563800</name>
</gene>
<dbReference type="EMBL" id="LAZR01000810">
    <property type="protein sequence ID" value="KKN57299.1"/>
    <property type="molecule type" value="Genomic_DNA"/>
</dbReference>
<name>A0A0F9RRK6_9ZZZZ</name>
<sequence length="196" mass="23040">MSNNIDLHTHIVLKLLNGLDSEPIDGKIKFQKIAFLVLKNFKDIFELFDFKPHRFGPYSESLDYTLEETNNMEESHIERDYIEITTQGKEKLNELDSAIEFSEKEKKNKNLIEKTIDSIKEDFINFNSEEILAFIYKSYPEYISDSIKADSIDYEKVFLDLYNKGEIGISKIAELMGWELQKAYDFIKQKTKLQIL</sequence>
<evidence type="ECO:0000313" key="1">
    <source>
        <dbReference type="EMBL" id="KKN57299.1"/>
    </source>
</evidence>
<evidence type="ECO:0008006" key="2">
    <source>
        <dbReference type="Google" id="ProtNLM"/>
    </source>
</evidence>
<proteinExistence type="predicted"/>